<dbReference type="InterPro" id="IPR036259">
    <property type="entry name" value="MFS_trans_sf"/>
</dbReference>
<comment type="similarity">
    <text evidence="3">Belongs to the major facilitator superfamily. FHS transporter (TC 2.A.1.7) family.</text>
</comment>
<comment type="function">
    <text evidence="1">Intake of glucose and galactose.</text>
</comment>
<reference evidence="10" key="1">
    <citation type="submission" date="2014-12" db="EMBL/GenBank/DDBJ databases">
        <title>Complete genome sequence of a multi-drug resistant Klebsiella pneumoniae.</title>
        <authorList>
            <person name="Hua X."/>
            <person name="Chen Q."/>
            <person name="Li X."/>
            <person name="Feng Y."/>
            <person name="Ruan Z."/>
            <person name="Yu Y."/>
        </authorList>
    </citation>
    <scope>NUCLEOTIDE SEQUENCE [LARGE SCALE GENOMIC DNA]</scope>
    <source>
        <strain evidence="10">5.12</strain>
    </source>
</reference>
<dbReference type="GO" id="GO:0055056">
    <property type="term" value="F:D-glucose transmembrane transporter activity"/>
    <property type="evidence" value="ECO:0007669"/>
    <property type="project" value="InterPro"/>
</dbReference>
<dbReference type="Proteomes" id="UP000219285">
    <property type="component" value="Chromosome"/>
</dbReference>
<evidence type="ECO:0000256" key="1">
    <source>
        <dbReference type="ARBA" id="ARBA00003321"/>
    </source>
</evidence>
<dbReference type="PANTHER" id="PTHR43702:SF12">
    <property type="entry name" value="N-ACETYL GLUCOSAMINE TRANSPORTER NAGP"/>
    <property type="match status" value="1"/>
</dbReference>
<evidence type="ECO:0000256" key="8">
    <source>
        <dbReference type="SAM" id="Phobius"/>
    </source>
</evidence>
<evidence type="ECO:0000256" key="6">
    <source>
        <dbReference type="ARBA" id="ARBA00022989"/>
    </source>
</evidence>
<feature type="transmembrane region" description="Helical" evidence="8">
    <location>
        <begin position="385"/>
        <end position="407"/>
    </location>
</feature>
<dbReference type="InterPro" id="IPR005964">
    <property type="entry name" value="Glc/Gal_transptr_bac"/>
</dbReference>
<feature type="transmembrane region" description="Helical" evidence="8">
    <location>
        <begin position="347"/>
        <end position="373"/>
    </location>
</feature>
<comment type="subcellular location">
    <subcellularLocation>
        <location evidence="2">Cell inner membrane</location>
        <topology evidence="2">Multi-pass membrane protein</topology>
    </subcellularLocation>
</comment>
<dbReference type="SUPFAM" id="SSF103473">
    <property type="entry name" value="MFS general substrate transporter"/>
    <property type="match status" value="1"/>
</dbReference>
<dbReference type="Gene3D" id="1.20.1250.20">
    <property type="entry name" value="MFS general substrate transporter like domains"/>
    <property type="match status" value="2"/>
</dbReference>
<feature type="transmembrane region" description="Helical" evidence="8">
    <location>
        <begin position="52"/>
        <end position="72"/>
    </location>
</feature>
<protein>
    <submittedName>
        <fullName evidence="9">Sugar MFS transporter</fullName>
    </submittedName>
</protein>
<keyword evidence="4" id="KW-1003">Cell membrane</keyword>
<keyword evidence="10" id="KW-1185">Reference proteome</keyword>
<dbReference type="CDD" id="cd17394">
    <property type="entry name" value="MFS_FucP_like"/>
    <property type="match status" value="1"/>
</dbReference>
<dbReference type="KEGG" id="apel:CA267_006505"/>
<dbReference type="NCBIfam" id="TIGR01272">
    <property type="entry name" value="gluP"/>
    <property type="match status" value="1"/>
</dbReference>
<dbReference type="RefSeq" id="WP_075608240.1">
    <property type="nucleotide sequence ID" value="NZ_CP052766.1"/>
</dbReference>
<evidence type="ECO:0000256" key="3">
    <source>
        <dbReference type="ARBA" id="ARBA00009120"/>
    </source>
</evidence>
<feature type="transmembrane region" description="Helical" evidence="8">
    <location>
        <begin position="20"/>
        <end position="46"/>
    </location>
</feature>
<feature type="transmembrane region" description="Helical" evidence="8">
    <location>
        <begin position="200"/>
        <end position="218"/>
    </location>
</feature>
<evidence type="ECO:0000313" key="10">
    <source>
        <dbReference type="Proteomes" id="UP000219285"/>
    </source>
</evidence>
<evidence type="ECO:0000256" key="5">
    <source>
        <dbReference type="ARBA" id="ARBA00022692"/>
    </source>
</evidence>
<organism evidence="9 10">
    <name type="scientific">Alteromonas pelagimontana</name>
    <dbReference type="NCBI Taxonomy" id="1858656"/>
    <lineage>
        <taxon>Bacteria</taxon>
        <taxon>Pseudomonadati</taxon>
        <taxon>Pseudomonadota</taxon>
        <taxon>Gammaproteobacteria</taxon>
        <taxon>Alteromonadales</taxon>
        <taxon>Alteromonadaceae</taxon>
        <taxon>Alteromonas/Salinimonas group</taxon>
        <taxon>Alteromonas</taxon>
    </lineage>
</organism>
<dbReference type="GO" id="GO:0005886">
    <property type="term" value="C:plasma membrane"/>
    <property type="evidence" value="ECO:0007669"/>
    <property type="project" value="UniProtKB-SubCell"/>
</dbReference>
<accession>A0A6M4MCA8</accession>
<name>A0A6M4MCA8_9ALTE</name>
<evidence type="ECO:0000313" key="9">
    <source>
        <dbReference type="EMBL" id="QJR80448.1"/>
    </source>
</evidence>
<sequence>MTTTVTPSRSEPTSALVPMIAIGTLFFIFGFITWLNGALIPFLQIICDLSEIQALFVAFCFYIAYVVMALPMSWILDKTGYQKGMVIGLGLVALGLLLFVPAAKTHYFSIFLLAQFVVGSGLTILQTASNPYIVRIGPHESAAARIAVMGLLNKAAGVLAPILFTLLILSDFPDVSKASVDAMNDAARTATVTEMAQKVIVPYVGMAIAMLVLAAALFKVNLPAIREEAPSDVPSHESILRYPQLVLGALALFFYVGVEVIAGDTIGLYGSSIGISNVTSLTAYTMAAMVMGYLLGLVLIPKVLTQNRALCASAALGLILTVCILFASDNTTVISDLLWSNFGVPAVPDSVACIALLGLANAMCWPAIWPLALADLGKFTARGSALLIMGIAGGAILPLVYGGLANIAGQKEAYALLLVGYAAMGWYGMTGYKKRSW</sequence>
<evidence type="ECO:0000256" key="7">
    <source>
        <dbReference type="ARBA" id="ARBA00023136"/>
    </source>
</evidence>
<dbReference type="GO" id="GO:0005354">
    <property type="term" value="F:galactose transmembrane transporter activity"/>
    <property type="evidence" value="ECO:0007669"/>
    <property type="project" value="InterPro"/>
</dbReference>
<dbReference type="OrthoDB" id="9795150at2"/>
<evidence type="ECO:0000256" key="2">
    <source>
        <dbReference type="ARBA" id="ARBA00004429"/>
    </source>
</evidence>
<feature type="transmembrane region" description="Helical" evidence="8">
    <location>
        <begin position="239"/>
        <end position="258"/>
    </location>
</feature>
<feature type="transmembrane region" description="Helical" evidence="8">
    <location>
        <begin position="278"/>
        <end position="300"/>
    </location>
</feature>
<feature type="transmembrane region" description="Helical" evidence="8">
    <location>
        <begin position="84"/>
        <end position="101"/>
    </location>
</feature>
<feature type="transmembrane region" description="Helical" evidence="8">
    <location>
        <begin position="413"/>
        <end position="432"/>
    </location>
</feature>
<dbReference type="InterPro" id="IPR050375">
    <property type="entry name" value="MFS_TsgA-like"/>
</dbReference>
<feature type="transmembrane region" description="Helical" evidence="8">
    <location>
        <begin position="107"/>
        <end position="125"/>
    </location>
</feature>
<dbReference type="AlphaFoldDB" id="A0A6M4MCA8"/>
<dbReference type="GO" id="GO:1904659">
    <property type="term" value="P:D-glucose transmembrane transport"/>
    <property type="evidence" value="ECO:0007669"/>
    <property type="project" value="InterPro"/>
</dbReference>
<dbReference type="InterPro" id="IPR011701">
    <property type="entry name" value="MFS"/>
</dbReference>
<keyword evidence="6 8" id="KW-1133">Transmembrane helix</keyword>
<dbReference type="PANTHER" id="PTHR43702">
    <property type="entry name" value="L-FUCOSE-PROTON SYMPORTER"/>
    <property type="match status" value="1"/>
</dbReference>
<feature type="transmembrane region" description="Helical" evidence="8">
    <location>
        <begin position="146"/>
        <end position="169"/>
    </location>
</feature>
<gene>
    <name evidence="9" type="ORF">CA267_006505</name>
</gene>
<proteinExistence type="inferred from homology"/>
<keyword evidence="7 8" id="KW-0472">Membrane</keyword>
<dbReference type="EMBL" id="CP052766">
    <property type="protein sequence ID" value="QJR80448.1"/>
    <property type="molecule type" value="Genomic_DNA"/>
</dbReference>
<dbReference type="Pfam" id="PF07690">
    <property type="entry name" value="MFS_1"/>
    <property type="match status" value="1"/>
</dbReference>
<evidence type="ECO:0000256" key="4">
    <source>
        <dbReference type="ARBA" id="ARBA00022475"/>
    </source>
</evidence>
<feature type="transmembrane region" description="Helical" evidence="8">
    <location>
        <begin position="309"/>
        <end position="327"/>
    </location>
</feature>
<keyword evidence="5 8" id="KW-0812">Transmembrane</keyword>
<reference evidence="9 10" key="2">
    <citation type="submission" date="2020-04" db="EMBL/GenBank/DDBJ databases">
        <title>Complete genome sequence of Alteromonas pelagimontana 5.12T.</title>
        <authorList>
            <person name="Sinha R.K."/>
            <person name="Krishnan K.P."/>
            <person name="Kurian J.P."/>
        </authorList>
    </citation>
    <scope>NUCLEOTIDE SEQUENCE [LARGE SCALE GENOMIC DNA]</scope>
    <source>
        <strain evidence="9 10">5.12</strain>
    </source>
</reference>